<sequence>MSQRPGEWVVIDLGTAHGTVDEERLLPDPRARGRSWRRRLAAATAGLVLVCGGAATASPPFRPTAAVPVEAGSSVSVAGDLLVVADPAPPAGIAPTSSAGGTAGGDAVEGLVELRGYDLPAGTQRWRLRLPAAMSQSASRVGDLVLVASRDSIRRQTGTTAIDAATGAVRWSRDDALLTVPGVETGLAVEEVRSASGAGRRVAGRIDAVDLTTGRSRWHTRVPSTAVAHVVAGDRPLAVLVLDSGRTEVRDLAGGALLRAGSLPPADYAPDNPRLVADAFVLRHPDSRLGQRSALSAYNLDDVGLEWSRPDRARDVRWADCDGKLCGRTPEGIWTLDLDNGGLAFATGDGLPWLPVRGSADQLVFRLLPDERVAVASGGTTTSPRPLGTLPAGSRDCRAGETALVCRGGDGHELAIYSLPSP</sequence>
<evidence type="ECO:0000259" key="1">
    <source>
        <dbReference type="Pfam" id="PF13360"/>
    </source>
</evidence>
<evidence type="ECO:0000313" key="3">
    <source>
        <dbReference type="Proteomes" id="UP000604117"/>
    </source>
</evidence>
<dbReference type="RefSeq" id="WP_203715743.1">
    <property type="nucleotide sequence ID" value="NZ_BONE01000035.1"/>
</dbReference>
<dbReference type="InterPro" id="IPR002372">
    <property type="entry name" value="PQQ_rpt_dom"/>
</dbReference>
<dbReference type="InterPro" id="IPR015943">
    <property type="entry name" value="WD40/YVTN_repeat-like_dom_sf"/>
</dbReference>
<reference evidence="2 3" key="1">
    <citation type="submission" date="2021-01" db="EMBL/GenBank/DDBJ databases">
        <title>Whole genome shotgun sequence of Asanoa siamensis NBRC 107932.</title>
        <authorList>
            <person name="Komaki H."/>
            <person name="Tamura T."/>
        </authorList>
    </citation>
    <scope>NUCLEOTIDE SEQUENCE [LARGE SCALE GENOMIC DNA]</scope>
    <source>
        <strain evidence="2 3">NBRC 107932</strain>
    </source>
</reference>
<dbReference type="SUPFAM" id="SSF50998">
    <property type="entry name" value="Quinoprotein alcohol dehydrogenase-like"/>
    <property type="match status" value="1"/>
</dbReference>
<proteinExistence type="predicted"/>
<name>A0ABQ4CVG9_9ACTN</name>
<evidence type="ECO:0000313" key="2">
    <source>
        <dbReference type="EMBL" id="GIF74857.1"/>
    </source>
</evidence>
<feature type="domain" description="Pyrrolo-quinoline quinone repeat" evidence="1">
    <location>
        <begin position="115"/>
        <end position="256"/>
    </location>
</feature>
<dbReference type="InterPro" id="IPR011047">
    <property type="entry name" value="Quinoprotein_ADH-like_sf"/>
</dbReference>
<comment type="caution">
    <text evidence="2">The sequence shown here is derived from an EMBL/GenBank/DDBJ whole genome shotgun (WGS) entry which is preliminary data.</text>
</comment>
<organism evidence="2 3">
    <name type="scientific">Asanoa siamensis</name>
    <dbReference type="NCBI Taxonomy" id="926357"/>
    <lineage>
        <taxon>Bacteria</taxon>
        <taxon>Bacillati</taxon>
        <taxon>Actinomycetota</taxon>
        <taxon>Actinomycetes</taxon>
        <taxon>Micromonosporales</taxon>
        <taxon>Micromonosporaceae</taxon>
        <taxon>Asanoa</taxon>
    </lineage>
</organism>
<dbReference type="Pfam" id="PF13360">
    <property type="entry name" value="PQQ_2"/>
    <property type="match status" value="1"/>
</dbReference>
<dbReference type="EMBL" id="BONE01000035">
    <property type="protein sequence ID" value="GIF74857.1"/>
    <property type="molecule type" value="Genomic_DNA"/>
</dbReference>
<keyword evidence="3" id="KW-1185">Reference proteome</keyword>
<accession>A0ABQ4CVG9</accession>
<protein>
    <recommendedName>
        <fullName evidence="1">Pyrrolo-quinoline quinone repeat domain-containing protein</fullName>
    </recommendedName>
</protein>
<dbReference type="Proteomes" id="UP000604117">
    <property type="component" value="Unassembled WGS sequence"/>
</dbReference>
<dbReference type="Gene3D" id="2.130.10.10">
    <property type="entry name" value="YVTN repeat-like/Quinoprotein amine dehydrogenase"/>
    <property type="match status" value="1"/>
</dbReference>
<gene>
    <name evidence="2" type="ORF">Asi02nite_43750</name>
</gene>